<dbReference type="Pfam" id="PF12833">
    <property type="entry name" value="HTH_18"/>
    <property type="match status" value="1"/>
</dbReference>
<name>Q5P5Q4_AROAE</name>
<dbReference type="HOGENOM" id="CLU_047930_2_0_4"/>
<accession>Q5P5Q4</accession>
<dbReference type="PANTHER" id="PTHR47893:SF1">
    <property type="entry name" value="REGULATORY PROTEIN PCHR"/>
    <property type="match status" value="1"/>
</dbReference>
<dbReference type="SMART" id="SM00342">
    <property type="entry name" value="HTH_ARAC"/>
    <property type="match status" value="1"/>
</dbReference>
<dbReference type="RefSeq" id="WP_011237078.1">
    <property type="nucleotide sequence ID" value="NC_006513.1"/>
</dbReference>
<keyword evidence="1" id="KW-0805">Transcription regulation</keyword>
<dbReference type="AlphaFoldDB" id="Q5P5Q4"/>
<keyword evidence="3" id="KW-0804">Transcription</keyword>
<feature type="compositionally biased region" description="Basic and acidic residues" evidence="4">
    <location>
        <begin position="7"/>
        <end position="18"/>
    </location>
</feature>
<evidence type="ECO:0000256" key="4">
    <source>
        <dbReference type="SAM" id="MobiDB-lite"/>
    </source>
</evidence>
<evidence type="ECO:0000259" key="5">
    <source>
        <dbReference type="PROSITE" id="PS01124"/>
    </source>
</evidence>
<dbReference type="GO" id="GO:0043565">
    <property type="term" value="F:sequence-specific DNA binding"/>
    <property type="evidence" value="ECO:0007669"/>
    <property type="project" value="InterPro"/>
</dbReference>
<evidence type="ECO:0000256" key="3">
    <source>
        <dbReference type="ARBA" id="ARBA00023163"/>
    </source>
</evidence>
<sequence length="342" mass="37909">MSSGLTQDRDTPRRRNERISIISTDDPCQHAASLRDWSQDYLQLSKGAFSGEIVEISVGPIQVFKETIYQCVDEKANPRCNSYTVGVPVSVTENGYWQGRHLERDSLITLRPNEELHFRTPRESTILVTVIDCTAFDAFVRDTAGVDVSRLIAPSNAAGLPADVAQSYRVTLGTVLASVAATPEIFEHQASAKSVAETVMSASRNALQAKSPLNESPRTTHAVQRAIVERARSYIVVNRENPPTVAELSSYLKMSRRGLHHAFVNVLGINVATFLRYVRLHGVRKELLRAGPTDSVSSIACKWGFWHMGMFSSYYKSLFGETPSTTMRKVSSATRAESHSHH</sequence>
<dbReference type="OrthoDB" id="185346at2"/>
<dbReference type="Proteomes" id="UP000006552">
    <property type="component" value="Chromosome"/>
</dbReference>
<dbReference type="PROSITE" id="PS01124">
    <property type="entry name" value="HTH_ARAC_FAMILY_2"/>
    <property type="match status" value="1"/>
</dbReference>
<dbReference type="SUPFAM" id="SSF46689">
    <property type="entry name" value="Homeodomain-like"/>
    <property type="match status" value="2"/>
</dbReference>
<dbReference type="InterPro" id="IPR018062">
    <property type="entry name" value="HTH_AraC-typ_CS"/>
</dbReference>
<evidence type="ECO:0000256" key="2">
    <source>
        <dbReference type="ARBA" id="ARBA00023125"/>
    </source>
</evidence>
<organism evidence="6 7">
    <name type="scientific">Aromatoleum aromaticum (strain DSM 19018 / LMG 30748 / EbN1)</name>
    <name type="common">Azoarcus sp. (strain EbN1)</name>
    <dbReference type="NCBI Taxonomy" id="76114"/>
    <lineage>
        <taxon>Bacteria</taxon>
        <taxon>Pseudomonadati</taxon>
        <taxon>Pseudomonadota</taxon>
        <taxon>Betaproteobacteria</taxon>
        <taxon>Rhodocyclales</taxon>
        <taxon>Rhodocyclaceae</taxon>
        <taxon>Aromatoleum</taxon>
    </lineage>
</organism>
<reference evidence="6 7" key="1">
    <citation type="journal article" date="2005" name="Arch. Microbiol.">
        <title>The genome sequence of an anaerobic aromatic-degrading denitrifying bacterium, strain EbN1.</title>
        <authorList>
            <person name="Rabus R."/>
            <person name="Kube M."/>
            <person name="Heider J."/>
            <person name="Beck A."/>
            <person name="Heitmann K."/>
            <person name="Widdel F."/>
            <person name="Reinhardt R."/>
        </authorList>
    </citation>
    <scope>NUCLEOTIDE SEQUENCE [LARGE SCALE GENOMIC DNA]</scope>
    <source>
        <strain evidence="6 7">EbN1</strain>
    </source>
</reference>
<dbReference type="EMBL" id="CR555306">
    <property type="protein sequence ID" value="CAI07358.1"/>
    <property type="molecule type" value="Genomic_DNA"/>
</dbReference>
<dbReference type="KEGG" id="eba:ebA2237"/>
<dbReference type="PANTHER" id="PTHR47893">
    <property type="entry name" value="REGULATORY PROTEIN PCHR"/>
    <property type="match status" value="1"/>
</dbReference>
<proteinExistence type="predicted"/>
<protein>
    <submittedName>
        <fullName evidence="6">Probable regulatory protein</fullName>
    </submittedName>
</protein>
<dbReference type="InterPro" id="IPR053142">
    <property type="entry name" value="PchR_regulatory_protein"/>
</dbReference>
<dbReference type="Gene3D" id="1.10.10.60">
    <property type="entry name" value="Homeodomain-like"/>
    <property type="match status" value="1"/>
</dbReference>
<dbReference type="InterPro" id="IPR009057">
    <property type="entry name" value="Homeodomain-like_sf"/>
</dbReference>
<keyword evidence="7" id="KW-1185">Reference proteome</keyword>
<dbReference type="InterPro" id="IPR018060">
    <property type="entry name" value="HTH_AraC"/>
</dbReference>
<dbReference type="GO" id="GO:0003700">
    <property type="term" value="F:DNA-binding transcription factor activity"/>
    <property type="evidence" value="ECO:0007669"/>
    <property type="project" value="InterPro"/>
</dbReference>
<feature type="domain" description="HTH araC/xylS-type" evidence="5">
    <location>
        <begin position="229"/>
        <end position="329"/>
    </location>
</feature>
<gene>
    <name evidence="6" type="ORF">ebA2237</name>
</gene>
<dbReference type="PROSITE" id="PS00041">
    <property type="entry name" value="HTH_ARAC_FAMILY_1"/>
    <property type="match status" value="1"/>
</dbReference>
<dbReference type="STRING" id="76114.ebA2237"/>
<evidence type="ECO:0000313" key="7">
    <source>
        <dbReference type="Proteomes" id="UP000006552"/>
    </source>
</evidence>
<dbReference type="eggNOG" id="COG2207">
    <property type="taxonomic scope" value="Bacteria"/>
</dbReference>
<evidence type="ECO:0000313" key="6">
    <source>
        <dbReference type="EMBL" id="CAI07358.1"/>
    </source>
</evidence>
<keyword evidence="2" id="KW-0238">DNA-binding</keyword>
<evidence type="ECO:0000256" key="1">
    <source>
        <dbReference type="ARBA" id="ARBA00023015"/>
    </source>
</evidence>
<feature type="region of interest" description="Disordered" evidence="4">
    <location>
        <begin position="1"/>
        <end position="20"/>
    </location>
</feature>